<keyword evidence="3 10" id="KW-0812">Transmembrane</keyword>
<keyword evidence="4" id="KW-0732">Signal</keyword>
<dbReference type="PANTHER" id="PTHR13624">
    <property type="entry name" value="RE42071P"/>
    <property type="match status" value="1"/>
</dbReference>
<organism evidence="11 12">
    <name type="scientific">Cairina moschata</name>
    <name type="common">Muscovy duck</name>
    <dbReference type="NCBI Taxonomy" id="8855"/>
    <lineage>
        <taxon>Eukaryota</taxon>
        <taxon>Metazoa</taxon>
        <taxon>Chordata</taxon>
        <taxon>Craniata</taxon>
        <taxon>Vertebrata</taxon>
        <taxon>Euteleostomi</taxon>
        <taxon>Archelosauria</taxon>
        <taxon>Archosauria</taxon>
        <taxon>Dinosauria</taxon>
        <taxon>Saurischia</taxon>
        <taxon>Theropoda</taxon>
        <taxon>Coelurosauria</taxon>
        <taxon>Aves</taxon>
        <taxon>Neognathae</taxon>
        <taxon>Galloanserae</taxon>
        <taxon>Anseriformes</taxon>
        <taxon>Anatidae</taxon>
        <taxon>Anatinae</taxon>
        <taxon>Cairina</taxon>
    </lineage>
</organism>
<evidence type="ECO:0000256" key="7">
    <source>
        <dbReference type="ARBA" id="ARBA00023180"/>
    </source>
</evidence>
<sequence>MAGMQGAGLVVPFSPCFRGKKKMLASSLFKYPFENIQLCTESWWKTGLLVNVFPLFPFLMHILNLSYMTQNVIFCGQTAERGLFPPPPRAFPPPGLHLPPRIPQFFLLCPIRPSLHTFFLLADFGFSHASSFQLLQVSCFLGNLRIPACECAGEGGGGRGGGGGGGVRVPGSAPKRPPGAGGDGGAGGGEPAGSQRHAEAGPALLLRPLAALQRQVWPPPPPHPDTPSPMGFWGHPAPLTPPFSPACTATSTRRKRSSAPWRASSAPKPSGTGGGGTARDQYSGLVQREAIPDLVGAAKVTAASAAGGLGAVRDDEPPAGDVQPHEGLRALWDPRDEPALCPPALSPRFPYRRVNGVLDDKPLSMPRDIDLRLDTSPITAVDALVLRYFLEYQWFVDFAVYSTAVYIFTEGYFCLADPQKETNIGVLWCLLTVVFSVKVFFMVMRHYFRSEEGGERSVCLTFAFFFLLLAMVVLVIREDYLEFGLEPGLAGVSSNLESVLKQRGWEWTVPLAKLAFKLGLVALCSFLGACLTFPGLRLAQTHLDALRMAADKPLSQVLLHTSFLAPVIVVVMWIKPISRDFLLHAPMGKQTVQLMSDSAYNTARLWTIIGLCLLRLAVTRHHLQAYLGLAERWVEQMRREAGRITAVEIQRKITRIYCYVSVVSLQYLGPVILTLHCALLLKTLGHHSWGLYPEPSPVPPAVSAAPPRPGSEDGEDVRAAVEQITGVLGGIFTPLFFRGLLAFVTWMLPARGGRPPPVGFAAASSEPSLLGRGSAAGRIGLAWQRPWGNVLPSQCRLWGFALRSLPLLAEGECIFVGPLLWPATSELSGSSLCFV</sequence>
<feature type="region of interest" description="Disordered" evidence="9">
    <location>
        <begin position="157"/>
        <end position="198"/>
    </location>
</feature>
<feature type="transmembrane region" description="Helical" evidence="10">
    <location>
        <begin position="727"/>
        <end position="748"/>
    </location>
</feature>
<evidence type="ECO:0000256" key="4">
    <source>
        <dbReference type="ARBA" id="ARBA00022729"/>
    </source>
</evidence>
<keyword evidence="5 10" id="KW-1133">Transmembrane helix</keyword>
<feature type="region of interest" description="Disordered" evidence="9">
    <location>
        <begin position="215"/>
        <end position="280"/>
    </location>
</feature>
<comment type="subcellular location">
    <subcellularLocation>
        <location evidence="1">Membrane</location>
        <topology evidence="1">Multi-pass membrane protein</topology>
    </subcellularLocation>
</comment>
<comment type="similarity">
    <text evidence="2">Belongs to the TMEM161 family.</text>
</comment>
<keyword evidence="7" id="KW-0325">Glycoprotein</keyword>
<feature type="compositionally biased region" description="Gly residues" evidence="9">
    <location>
        <begin position="179"/>
        <end position="191"/>
    </location>
</feature>
<dbReference type="AlphaFoldDB" id="A0A8C3BT01"/>
<evidence type="ECO:0000256" key="3">
    <source>
        <dbReference type="ARBA" id="ARBA00022692"/>
    </source>
</evidence>
<accession>A0A8C3BT01</accession>
<evidence type="ECO:0000256" key="10">
    <source>
        <dbReference type="SAM" id="Phobius"/>
    </source>
</evidence>
<evidence type="ECO:0000256" key="2">
    <source>
        <dbReference type="ARBA" id="ARBA00009706"/>
    </source>
</evidence>
<feature type="transmembrane region" description="Helical" evidence="10">
    <location>
        <begin position="557"/>
        <end position="578"/>
    </location>
</feature>
<evidence type="ECO:0000313" key="12">
    <source>
        <dbReference type="Proteomes" id="UP000694556"/>
    </source>
</evidence>
<reference evidence="11" key="2">
    <citation type="submission" date="2025-08" db="UniProtKB">
        <authorList>
            <consortium name="Ensembl"/>
        </authorList>
    </citation>
    <scope>IDENTIFICATION</scope>
</reference>
<dbReference type="InterPro" id="IPR019395">
    <property type="entry name" value="Transmembrane_161A/B"/>
</dbReference>
<feature type="transmembrane region" description="Helical" evidence="10">
    <location>
        <begin position="457"/>
        <end position="476"/>
    </location>
</feature>
<feature type="transmembrane region" description="Helical" evidence="10">
    <location>
        <begin position="425"/>
        <end position="445"/>
    </location>
</feature>
<feature type="transmembrane region" description="Helical" evidence="10">
    <location>
        <begin position="514"/>
        <end position="536"/>
    </location>
</feature>
<evidence type="ECO:0000313" key="11">
    <source>
        <dbReference type="Ensembl" id="ENSCMMP00000011013.1"/>
    </source>
</evidence>
<dbReference type="GO" id="GO:0016020">
    <property type="term" value="C:membrane"/>
    <property type="evidence" value="ECO:0007669"/>
    <property type="project" value="UniProtKB-SubCell"/>
</dbReference>
<evidence type="ECO:0000256" key="5">
    <source>
        <dbReference type="ARBA" id="ARBA00022989"/>
    </source>
</evidence>
<keyword evidence="12" id="KW-1185">Reference proteome</keyword>
<protein>
    <recommendedName>
        <fullName evidence="8">Transmembrane protein 161A</fullName>
    </recommendedName>
</protein>
<feature type="transmembrane region" description="Helical" evidence="10">
    <location>
        <begin position="656"/>
        <end position="681"/>
    </location>
</feature>
<evidence type="ECO:0000256" key="6">
    <source>
        <dbReference type="ARBA" id="ARBA00023136"/>
    </source>
</evidence>
<reference evidence="11" key="3">
    <citation type="submission" date="2025-09" db="UniProtKB">
        <authorList>
            <consortium name="Ensembl"/>
        </authorList>
    </citation>
    <scope>IDENTIFICATION</scope>
</reference>
<proteinExistence type="inferred from homology"/>
<dbReference type="PANTHER" id="PTHR13624:SF4">
    <property type="entry name" value="TRANSMEMBRANE PROTEIN 161A"/>
    <property type="match status" value="1"/>
</dbReference>
<dbReference type="Pfam" id="PF10268">
    <property type="entry name" value="Tmemb_161AB"/>
    <property type="match status" value="1"/>
</dbReference>
<evidence type="ECO:0000256" key="8">
    <source>
        <dbReference type="ARBA" id="ARBA00040182"/>
    </source>
</evidence>
<evidence type="ECO:0000256" key="9">
    <source>
        <dbReference type="SAM" id="MobiDB-lite"/>
    </source>
</evidence>
<feature type="transmembrane region" description="Helical" evidence="10">
    <location>
        <begin position="598"/>
        <end position="618"/>
    </location>
</feature>
<feature type="compositionally biased region" description="Low complexity" evidence="9">
    <location>
        <begin position="258"/>
        <end position="270"/>
    </location>
</feature>
<dbReference type="Ensembl" id="ENSCMMT00000012112.1">
    <property type="protein sequence ID" value="ENSCMMP00000011013.1"/>
    <property type="gene ID" value="ENSCMMG00000006926.1"/>
</dbReference>
<reference evidence="11" key="1">
    <citation type="submission" date="2018-09" db="EMBL/GenBank/DDBJ databases">
        <title>Common duck and Muscovy duck high density SNP chip.</title>
        <authorList>
            <person name="Vignal A."/>
            <person name="Thebault N."/>
            <person name="Warren W.C."/>
        </authorList>
    </citation>
    <scope>NUCLEOTIDE SEQUENCE [LARGE SCALE GENOMIC DNA]</scope>
</reference>
<name>A0A8C3BT01_CAIMO</name>
<evidence type="ECO:0000256" key="1">
    <source>
        <dbReference type="ARBA" id="ARBA00004141"/>
    </source>
</evidence>
<dbReference type="Proteomes" id="UP000694556">
    <property type="component" value="Chromosome 29"/>
</dbReference>
<feature type="compositionally biased region" description="Pro residues" evidence="9">
    <location>
        <begin position="217"/>
        <end position="227"/>
    </location>
</feature>
<keyword evidence="6 10" id="KW-0472">Membrane</keyword>
<feature type="compositionally biased region" description="Gly residues" evidence="9">
    <location>
        <begin position="157"/>
        <end position="168"/>
    </location>
</feature>